<accession>A0A8S3Z6F4</accession>
<dbReference type="EMBL" id="CAJHNH020001268">
    <property type="protein sequence ID" value="CAG5122356.1"/>
    <property type="molecule type" value="Genomic_DNA"/>
</dbReference>
<dbReference type="OrthoDB" id="6071124at2759"/>
<feature type="non-terminal residue" evidence="1">
    <location>
        <position position="1"/>
    </location>
</feature>
<organism evidence="1 2">
    <name type="scientific">Candidula unifasciata</name>
    <dbReference type="NCBI Taxonomy" id="100452"/>
    <lineage>
        <taxon>Eukaryota</taxon>
        <taxon>Metazoa</taxon>
        <taxon>Spiralia</taxon>
        <taxon>Lophotrochozoa</taxon>
        <taxon>Mollusca</taxon>
        <taxon>Gastropoda</taxon>
        <taxon>Heterobranchia</taxon>
        <taxon>Euthyneura</taxon>
        <taxon>Panpulmonata</taxon>
        <taxon>Eupulmonata</taxon>
        <taxon>Stylommatophora</taxon>
        <taxon>Helicina</taxon>
        <taxon>Helicoidea</taxon>
        <taxon>Geomitridae</taxon>
        <taxon>Candidula</taxon>
    </lineage>
</organism>
<name>A0A8S3Z6F4_9EUPU</name>
<proteinExistence type="predicted"/>
<reference evidence="1" key="1">
    <citation type="submission" date="2021-04" db="EMBL/GenBank/DDBJ databases">
        <authorList>
            <consortium name="Molecular Ecology Group"/>
        </authorList>
    </citation>
    <scope>NUCLEOTIDE SEQUENCE</scope>
</reference>
<evidence type="ECO:0000313" key="2">
    <source>
        <dbReference type="Proteomes" id="UP000678393"/>
    </source>
</evidence>
<gene>
    <name evidence="1" type="ORF">CUNI_LOCUS7914</name>
</gene>
<sequence length="133" mass="15141">MNLLLCIPDADSITVSHRTTLFHGFSVQMFVLSSLTLLFKTDGINKCYQCLSFYQNVYYPQCPRNGRVRNAYLAPCNGSCFTRTYDRDEKIIARGCTDYLHGLPKPLPPDGCYKWYTEIWCVCSNSRCNGAAL</sequence>
<dbReference type="Proteomes" id="UP000678393">
    <property type="component" value="Unassembled WGS sequence"/>
</dbReference>
<evidence type="ECO:0000313" key="1">
    <source>
        <dbReference type="EMBL" id="CAG5122356.1"/>
    </source>
</evidence>
<keyword evidence="2" id="KW-1185">Reference proteome</keyword>
<comment type="caution">
    <text evidence="1">The sequence shown here is derived from an EMBL/GenBank/DDBJ whole genome shotgun (WGS) entry which is preliminary data.</text>
</comment>
<protein>
    <submittedName>
        <fullName evidence="1">Uncharacterized protein</fullName>
    </submittedName>
</protein>
<dbReference type="AlphaFoldDB" id="A0A8S3Z6F4"/>
<feature type="non-terminal residue" evidence="1">
    <location>
        <position position="133"/>
    </location>
</feature>